<dbReference type="Proteomes" id="UP000789759">
    <property type="component" value="Unassembled WGS sequence"/>
</dbReference>
<dbReference type="EMBL" id="CAJVQA010019829">
    <property type="protein sequence ID" value="CAG8760825.1"/>
    <property type="molecule type" value="Genomic_DNA"/>
</dbReference>
<keyword evidence="2" id="KW-1185">Reference proteome</keyword>
<gene>
    <name evidence="1" type="ORF">CPELLU_LOCUS15291</name>
</gene>
<evidence type="ECO:0000313" key="2">
    <source>
        <dbReference type="Proteomes" id="UP000789759"/>
    </source>
</evidence>
<sequence>MKFQEKENLLNNSNLDTLLNELPIEDSYAAILTSVIVNFFNNINQHIATDEILTNEQIITFVQNKEHDNANNNSEDLDKKPSEISIQEAYNALKTWLSFFEKQ</sequence>
<dbReference type="AlphaFoldDB" id="A0A9N9NSV7"/>
<protein>
    <submittedName>
        <fullName evidence="1">3065_t:CDS:1</fullName>
    </submittedName>
</protein>
<proteinExistence type="predicted"/>
<name>A0A9N9NSV7_9GLOM</name>
<reference evidence="1" key="1">
    <citation type="submission" date="2021-06" db="EMBL/GenBank/DDBJ databases">
        <authorList>
            <person name="Kallberg Y."/>
            <person name="Tangrot J."/>
            <person name="Rosling A."/>
        </authorList>
    </citation>
    <scope>NUCLEOTIDE SEQUENCE</scope>
    <source>
        <strain evidence="1">FL966</strain>
    </source>
</reference>
<organism evidence="1 2">
    <name type="scientific">Cetraspora pellucida</name>
    <dbReference type="NCBI Taxonomy" id="1433469"/>
    <lineage>
        <taxon>Eukaryota</taxon>
        <taxon>Fungi</taxon>
        <taxon>Fungi incertae sedis</taxon>
        <taxon>Mucoromycota</taxon>
        <taxon>Glomeromycotina</taxon>
        <taxon>Glomeromycetes</taxon>
        <taxon>Diversisporales</taxon>
        <taxon>Gigasporaceae</taxon>
        <taxon>Cetraspora</taxon>
    </lineage>
</organism>
<evidence type="ECO:0000313" key="1">
    <source>
        <dbReference type="EMBL" id="CAG8760825.1"/>
    </source>
</evidence>
<accession>A0A9N9NSV7</accession>
<comment type="caution">
    <text evidence="1">The sequence shown here is derived from an EMBL/GenBank/DDBJ whole genome shotgun (WGS) entry which is preliminary data.</text>
</comment>
<dbReference type="OrthoDB" id="2445596at2759"/>